<dbReference type="InterPro" id="IPR008044">
    <property type="entry name" value="Phage_lysin"/>
</dbReference>
<dbReference type="InterPro" id="IPR038765">
    <property type="entry name" value="Papain-like_cys_pep_sf"/>
</dbReference>
<evidence type="ECO:0000313" key="3">
    <source>
        <dbReference type="Proteomes" id="UP001165586"/>
    </source>
</evidence>
<dbReference type="Proteomes" id="UP001165586">
    <property type="component" value="Unassembled WGS sequence"/>
</dbReference>
<evidence type="ECO:0000313" key="2">
    <source>
        <dbReference type="EMBL" id="MCS5736620.1"/>
    </source>
</evidence>
<dbReference type="Gene3D" id="3.90.1720.10">
    <property type="entry name" value="endopeptidase domain like (from Nostoc punctiforme)"/>
    <property type="match status" value="1"/>
</dbReference>
<sequence length="243" mass="27166">MKVNMNNAINFGRTMLGKVRYSMKGSRTGTDGTADCSGFVFACLRSAGGGTYPIVPSTETLHDYLLKNGFKLIAENRNFTMKRGQVIIWGRKGQSAGSAGHTGIAIDGQNWIECTGWKDTVILSNHDARLAMNGYPYWYVYEQTESMPAHVSNPVSSSAKEWEEYGRFTLKDNGVALRRQPVTSAPLVARLNKGQSVIYDRVKKFPNNYIWVRQAKTGHWIATGKTDAKNNRVDYWGTFGKVY</sequence>
<evidence type="ECO:0000259" key="1">
    <source>
        <dbReference type="Pfam" id="PF05382"/>
    </source>
</evidence>
<dbReference type="Gene3D" id="2.30.30.40">
    <property type="entry name" value="SH3 Domains"/>
    <property type="match status" value="1"/>
</dbReference>
<reference evidence="2" key="1">
    <citation type="submission" date="2022-08" db="EMBL/GenBank/DDBJ databases">
        <authorList>
            <person name="Deng Y."/>
            <person name="Han X.-F."/>
            <person name="Zhang Y.-Q."/>
        </authorList>
    </citation>
    <scope>NUCLEOTIDE SEQUENCE</scope>
    <source>
        <strain evidence="2">CPCC 203386</strain>
    </source>
</reference>
<dbReference type="RefSeq" id="WP_259542668.1">
    <property type="nucleotide sequence ID" value="NZ_JANLCJ010000085.1"/>
</dbReference>
<dbReference type="EMBL" id="JANLCJ010000085">
    <property type="protein sequence ID" value="MCS5736620.1"/>
    <property type="molecule type" value="Genomic_DNA"/>
</dbReference>
<name>A0ABT2H9J7_9MICO</name>
<proteinExistence type="predicted"/>
<dbReference type="Pfam" id="PF05382">
    <property type="entry name" value="Amidase_5"/>
    <property type="match status" value="1"/>
</dbReference>
<organism evidence="2 3">
    <name type="scientific">Herbiconiux daphne</name>
    <dbReference type="NCBI Taxonomy" id="2970914"/>
    <lineage>
        <taxon>Bacteria</taxon>
        <taxon>Bacillati</taxon>
        <taxon>Actinomycetota</taxon>
        <taxon>Actinomycetes</taxon>
        <taxon>Micrococcales</taxon>
        <taxon>Microbacteriaceae</taxon>
        <taxon>Herbiconiux</taxon>
    </lineage>
</organism>
<comment type="caution">
    <text evidence="2">The sequence shown here is derived from an EMBL/GenBank/DDBJ whole genome shotgun (WGS) entry which is preliminary data.</text>
</comment>
<feature type="domain" description="Bacteriophage lysin" evidence="1">
    <location>
        <begin position="4"/>
        <end position="146"/>
    </location>
</feature>
<protein>
    <recommendedName>
        <fullName evidence="1">Bacteriophage lysin domain-containing protein</fullName>
    </recommendedName>
</protein>
<accession>A0ABT2H9J7</accession>
<gene>
    <name evidence="2" type="ORF">N1032_23100</name>
</gene>
<keyword evidence="3" id="KW-1185">Reference proteome</keyword>
<dbReference type="SUPFAM" id="SSF54001">
    <property type="entry name" value="Cysteine proteinases"/>
    <property type="match status" value="1"/>
</dbReference>